<evidence type="ECO:0000256" key="1">
    <source>
        <dbReference type="ARBA" id="ARBA00023172"/>
    </source>
</evidence>
<keyword evidence="1" id="KW-0233">DNA recombination</keyword>
<dbReference type="GO" id="GO:0015074">
    <property type="term" value="P:DNA integration"/>
    <property type="evidence" value="ECO:0007669"/>
    <property type="project" value="InterPro"/>
</dbReference>
<dbReference type="Gene3D" id="1.10.10.60">
    <property type="entry name" value="Homeodomain-like"/>
    <property type="match status" value="1"/>
</dbReference>
<dbReference type="InterPro" id="IPR025246">
    <property type="entry name" value="IS30-like_HTH"/>
</dbReference>
<evidence type="ECO:0000313" key="4">
    <source>
        <dbReference type="Proteomes" id="UP001241537"/>
    </source>
</evidence>
<evidence type="ECO:0000313" key="3">
    <source>
        <dbReference type="EMBL" id="MDQ0153701.1"/>
    </source>
</evidence>
<dbReference type="GO" id="GO:0004803">
    <property type="term" value="F:transposase activity"/>
    <property type="evidence" value="ECO:0007669"/>
    <property type="project" value="TreeGrafter"/>
</dbReference>
<sequence>MAPKEYNTNRKYRHLTREKRAQIEVLLQLKLPKSRIAREVGISRSTLYNELARGTVQQLGSDLKPYTRYFGDTGQCVYENRRRNSHCPVKLVKAKKFVSFAVKQILTKHLAPDTICGFAKEKGCFSEMVCSKTLYNYIERGLLKARNIDLTLKVKRKQHRKGHPQHKRLYGLSIETRPQVINQRKEFGHWEIDTVVGRKESQSVLLTLDERTTRFRHIIKIPGRSTQAVEQGLKALRNLYGERFSQVFRSITSDNGSEFASLPQLLPTIPIYYAHPYSAYERGLNEKQNSLIRRFLQKGHPFDDIADEKIQEIQNWINQLPRKSFHYSSPEELFQTVLLDLAI</sequence>
<feature type="domain" description="Integrase catalytic" evidence="2">
    <location>
        <begin position="174"/>
        <end position="338"/>
    </location>
</feature>
<dbReference type="RefSeq" id="WP_307255575.1">
    <property type="nucleotide sequence ID" value="NZ_JAUSTO010000044.1"/>
</dbReference>
<protein>
    <submittedName>
        <fullName evidence="3">IS30 family transposase</fullName>
    </submittedName>
</protein>
<dbReference type="SUPFAM" id="SSF53098">
    <property type="entry name" value="Ribonuclease H-like"/>
    <property type="match status" value="1"/>
</dbReference>
<dbReference type="GO" id="GO:0006310">
    <property type="term" value="P:DNA recombination"/>
    <property type="evidence" value="ECO:0007669"/>
    <property type="project" value="UniProtKB-KW"/>
</dbReference>
<dbReference type="Gene3D" id="3.30.420.10">
    <property type="entry name" value="Ribonuclease H-like superfamily/Ribonuclease H"/>
    <property type="match status" value="1"/>
</dbReference>
<dbReference type="PANTHER" id="PTHR10948">
    <property type="entry name" value="TRANSPOSASE"/>
    <property type="match status" value="1"/>
</dbReference>
<organism evidence="3 4">
    <name type="scientific">Moryella indoligenes</name>
    <dbReference type="NCBI Taxonomy" id="371674"/>
    <lineage>
        <taxon>Bacteria</taxon>
        <taxon>Bacillati</taxon>
        <taxon>Bacillota</taxon>
        <taxon>Clostridia</taxon>
        <taxon>Lachnospirales</taxon>
        <taxon>Lachnospiraceae</taxon>
        <taxon>Moryella</taxon>
    </lineage>
</organism>
<comment type="caution">
    <text evidence="3">The sequence shown here is derived from an EMBL/GenBank/DDBJ whole genome shotgun (WGS) entry which is preliminary data.</text>
</comment>
<dbReference type="InterPro" id="IPR053392">
    <property type="entry name" value="Transposase_IS30-like"/>
</dbReference>
<dbReference type="GO" id="GO:0005829">
    <property type="term" value="C:cytosol"/>
    <property type="evidence" value="ECO:0007669"/>
    <property type="project" value="TreeGrafter"/>
</dbReference>
<dbReference type="PANTHER" id="PTHR10948:SF23">
    <property type="entry name" value="TRANSPOSASE INSI FOR INSERTION SEQUENCE ELEMENT IS30A-RELATED"/>
    <property type="match status" value="1"/>
</dbReference>
<name>A0AAE4AN23_9FIRM</name>
<evidence type="ECO:0000259" key="2">
    <source>
        <dbReference type="PROSITE" id="PS50994"/>
    </source>
</evidence>
<dbReference type="EMBL" id="JAUSTO010000044">
    <property type="protein sequence ID" value="MDQ0153701.1"/>
    <property type="molecule type" value="Genomic_DNA"/>
</dbReference>
<dbReference type="GO" id="GO:0032196">
    <property type="term" value="P:transposition"/>
    <property type="evidence" value="ECO:0007669"/>
    <property type="project" value="TreeGrafter"/>
</dbReference>
<dbReference type="AlphaFoldDB" id="A0AAE4AN23"/>
<dbReference type="PROSITE" id="PS50994">
    <property type="entry name" value="INTEGRASE"/>
    <property type="match status" value="1"/>
</dbReference>
<dbReference type="InterPro" id="IPR001584">
    <property type="entry name" value="Integrase_cat-core"/>
</dbReference>
<dbReference type="GO" id="GO:0003676">
    <property type="term" value="F:nucleic acid binding"/>
    <property type="evidence" value="ECO:0007669"/>
    <property type="project" value="InterPro"/>
</dbReference>
<accession>A0AAE4AN23</accession>
<dbReference type="Pfam" id="PF13936">
    <property type="entry name" value="HTH_38"/>
    <property type="match status" value="1"/>
</dbReference>
<dbReference type="Proteomes" id="UP001241537">
    <property type="component" value="Unassembled WGS sequence"/>
</dbReference>
<dbReference type="NCBIfam" id="NF033563">
    <property type="entry name" value="transpos_IS30"/>
    <property type="match status" value="1"/>
</dbReference>
<proteinExistence type="predicted"/>
<dbReference type="InterPro" id="IPR051917">
    <property type="entry name" value="Transposase-Integrase"/>
</dbReference>
<dbReference type="InterPro" id="IPR012337">
    <property type="entry name" value="RNaseH-like_sf"/>
</dbReference>
<reference evidence="3" key="1">
    <citation type="submission" date="2023-07" db="EMBL/GenBank/DDBJ databases">
        <title>Genomic Encyclopedia of Type Strains, Phase IV (KMG-IV): sequencing the most valuable type-strain genomes for metagenomic binning, comparative biology and taxonomic classification.</title>
        <authorList>
            <person name="Goeker M."/>
        </authorList>
    </citation>
    <scope>NUCLEOTIDE SEQUENCE</scope>
    <source>
        <strain evidence="3">DSM 19659</strain>
    </source>
</reference>
<dbReference type="InterPro" id="IPR036397">
    <property type="entry name" value="RNaseH_sf"/>
</dbReference>
<gene>
    <name evidence="3" type="ORF">J2S20_002429</name>
</gene>
<keyword evidence="4" id="KW-1185">Reference proteome</keyword>